<dbReference type="InterPro" id="IPR011332">
    <property type="entry name" value="Ribosomal_zn-bd"/>
</dbReference>
<keyword evidence="6" id="KW-0687">Ribonucleoprotein</keyword>
<reference evidence="9 10" key="1">
    <citation type="submission" date="2020-12" db="EMBL/GenBank/DDBJ databases">
        <title>Effect of drift, selection, and recombination on the evolution of hybrid genomes in Candida yeast pathogens.</title>
        <authorList>
            <person name="Mixao V."/>
            <person name="Ksiezopolska E."/>
            <person name="Saus E."/>
            <person name="Boekhout T."/>
            <person name="Gacser A."/>
            <person name="Gabaldon T."/>
        </authorList>
    </citation>
    <scope>NUCLEOTIDE SEQUENCE [LARGE SCALE GENOMIC DNA]</scope>
    <source>
        <strain evidence="9 10">BP57</strain>
    </source>
</reference>
<keyword evidence="10" id="KW-1185">Reference proteome</keyword>
<keyword evidence="4" id="KW-0689">Ribosomal protein</keyword>
<gene>
    <name evidence="9" type="ORF">I9W82_002392</name>
</gene>
<dbReference type="InterPro" id="IPR051991">
    <property type="entry name" value="Mitoribosomal_protein_bL32"/>
</dbReference>
<evidence type="ECO:0000313" key="9">
    <source>
        <dbReference type="EMBL" id="KAG5420511.1"/>
    </source>
</evidence>
<dbReference type="OrthoDB" id="2014905at2759"/>
<dbReference type="GO" id="GO:0006412">
    <property type="term" value="P:translation"/>
    <property type="evidence" value="ECO:0007669"/>
    <property type="project" value="InterPro"/>
</dbReference>
<proteinExistence type="inferred from homology"/>
<evidence type="ECO:0000256" key="2">
    <source>
        <dbReference type="ARBA" id="ARBA00008560"/>
    </source>
</evidence>
<accession>A0A8H7ZK31</accession>
<dbReference type="Proteomes" id="UP000669133">
    <property type="component" value="Unassembled WGS sequence"/>
</dbReference>
<dbReference type="GeneID" id="93651021"/>
<protein>
    <recommendedName>
        <fullName evidence="7">Large ribosomal subunit protein bL32m</fullName>
    </recommendedName>
</protein>
<evidence type="ECO:0000256" key="3">
    <source>
        <dbReference type="ARBA" id="ARBA00022946"/>
    </source>
</evidence>
<evidence type="ECO:0000256" key="6">
    <source>
        <dbReference type="ARBA" id="ARBA00023274"/>
    </source>
</evidence>
<dbReference type="AlphaFoldDB" id="A0A8H7ZK31"/>
<dbReference type="Pfam" id="PF01783">
    <property type="entry name" value="Ribosomal_L32p"/>
    <property type="match status" value="1"/>
</dbReference>
<comment type="subcellular location">
    <subcellularLocation>
        <location evidence="1">Mitochondrion</location>
    </subcellularLocation>
</comment>
<keyword evidence="3" id="KW-0809">Transit peptide</keyword>
<evidence type="ECO:0000256" key="1">
    <source>
        <dbReference type="ARBA" id="ARBA00004173"/>
    </source>
</evidence>
<evidence type="ECO:0000256" key="4">
    <source>
        <dbReference type="ARBA" id="ARBA00022980"/>
    </source>
</evidence>
<dbReference type="EMBL" id="JAEOAQ010000002">
    <property type="protein sequence ID" value="KAG5420511.1"/>
    <property type="molecule type" value="Genomic_DNA"/>
</dbReference>
<dbReference type="PANTHER" id="PTHR21026:SF2">
    <property type="entry name" value="LARGE RIBOSOMAL SUBUNIT PROTEIN BL32M"/>
    <property type="match status" value="1"/>
</dbReference>
<dbReference type="SUPFAM" id="SSF57829">
    <property type="entry name" value="Zn-binding ribosomal proteins"/>
    <property type="match status" value="1"/>
</dbReference>
<name>A0A8H7ZK31_9ASCO</name>
<sequence length="206" mass="24042">MSLVLRFGAIASHQQSIWNALPKIPQISIRLGLLGPSTCPHEHEHQHQHQHQDSRLSDLQEQLESDPNGEPPFMIDNGTILRAAPKKKMSYRRKRVKLYTPGNKQIQPLNNIVRCPACGAVKRSHFMCMNCFVEIRSFLKKLKREDGIIKDVEKNPQSDLDPIDERVIYPGKRETEYERELKKKEWIPQREEALLFDKNHIVHKKK</sequence>
<evidence type="ECO:0000256" key="5">
    <source>
        <dbReference type="ARBA" id="ARBA00023128"/>
    </source>
</evidence>
<evidence type="ECO:0000313" key="10">
    <source>
        <dbReference type="Proteomes" id="UP000669133"/>
    </source>
</evidence>
<dbReference type="GO" id="GO:0003735">
    <property type="term" value="F:structural constituent of ribosome"/>
    <property type="evidence" value="ECO:0007669"/>
    <property type="project" value="InterPro"/>
</dbReference>
<evidence type="ECO:0000256" key="8">
    <source>
        <dbReference type="SAM" id="MobiDB-lite"/>
    </source>
</evidence>
<dbReference type="GO" id="GO:0005762">
    <property type="term" value="C:mitochondrial large ribosomal subunit"/>
    <property type="evidence" value="ECO:0007669"/>
    <property type="project" value="TreeGrafter"/>
</dbReference>
<dbReference type="RefSeq" id="XP_067549627.1">
    <property type="nucleotide sequence ID" value="XM_067691242.1"/>
</dbReference>
<comment type="similarity">
    <text evidence="2">Belongs to the bacterial ribosomal protein bL32 family.</text>
</comment>
<organism evidence="9 10">
    <name type="scientific">Candida metapsilosis</name>
    <dbReference type="NCBI Taxonomy" id="273372"/>
    <lineage>
        <taxon>Eukaryota</taxon>
        <taxon>Fungi</taxon>
        <taxon>Dikarya</taxon>
        <taxon>Ascomycota</taxon>
        <taxon>Saccharomycotina</taxon>
        <taxon>Pichiomycetes</taxon>
        <taxon>Debaryomycetaceae</taxon>
        <taxon>Candida/Lodderomyces clade</taxon>
        <taxon>Candida</taxon>
    </lineage>
</organism>
<dbReference type="PANTHER" id="PTHR21026">
    <property type="entry name" value="39S RIBOSOMAL PROTEIN L32, MITOCHONDRIAL"/>
    <property type="match status" value="1"/>
</dbReference>
<evidence type="ECO:0000256" key="7">
    <source>
        <dbReference type="ARBA" id="ARBA00039935"/>
    </source>
</evidence>
<keyword evidence="5" id="KW-0496">Mitochondrion</keyword>
<feature type="compositionally biased region" description="Basic and acidic residues" evidence="8">
    <location>
        <begin position="40"/>
        <end position="58"/>
    </location>
</feature>
<dbReference type="InterPro" id="IPR002677">
    <property type="entry name" value="Ribosomal_bL32"/>
</dbReference>
<feature type="region of interest" description="Disordered" evidence="8">
    <location>
        <begin position="38"/>
        <end position="76"/>
    </location>
</feature>
<comment type="caution">
    <text evidence="9">The sequence shown here is derived from an EMBL/GenBank/DDBJ whole genome shotgun (WGS) entry which is preliminary data.</text>
</comment>